<comment type="similarity">
    <text evidence="2">Belongs to the YkuD family.</text>
</comment>
<dbReference type="PANTHER" id="PTHR30582:SF30">
    <property type="entry name" value="BLR4375 PROTEIN"/>
    <property type="match status" value="1"/>
</dbReference>
<keyword evidence="9" id="KW-0732">Signal</keyword>
<keyword evidence="5 7" id="KW-0573">Peptidoglycan synthesis</keyword>
<dbReference type="Pfam" id="PF03734">
    <property type="entry name" value="YkuD"/>
    <property type="match status" value="1"/>
</dbReference>
<sequence length="401" mass="43427">MFRKSLALAFIAAACPVLAEEQALRALPVDPSEITPEKTEALPTAPVTPPAPAAEITPLPLGSVKVPLPKTNVKTDAPADIANLPTGEDAVRLQIFLDQSNFGPGVIDGKPGRFTVQAVDSWNEVHGHSTGDLGPIMEAARKAVPHPFATAIVPEVAPKWVNTGLSHNRAAQAQAKRMSYRSIAEFMSERFHTDVEFVLEINGSKNTWGVKPGQTLIVPNVKPFRIEEITGKRYEADPVMSERHAVVDTKKNQVRIFEGAPPALLVEEEEVVSDKPVLVKPKPIANRALVASFPITPGKPQFIHYGTWKLNNSVELPVWRFDKSLLETGKRSNNALNIPPGPNSPVGIIWNGLSRPGIGLHGTSDPETIGRARSAGCIRLANWDAIRIPTLIRPGATVEVR</sequence>
<dbReference type="EMBL" id="JAPDDR010000004">
    <property type="protein sequence ID" value="MCW1913840.1"/>
    <property type="molecule type" value="Genomic_DNA"/>
</dbReference>
<name>A0ABT3G1Y2_9BACT</name>
<evidence type="ECO:0000259" key="10">
    <source>
        <dbReference type="PROSITE" id="PS52029"/>
    </source>
</evidence>
<feature type="active site" description="Nucleophile" evidence="7">
    <location>
        <position position="377"/>
    </location>
</feature>
<dbReference type="RefSeq" id="WP_264513342.1">
    <property type="nucleotide sequence ID" value="NZ_JAPDDR010000004.1"/>
</dbReference>
<feature type="active site" description="Proton donor/acceptor" evidence="7">
    <location>
        <position position="361"/>
    </location>
</feature>
<feature type="region of interest" description="Disordered" evidence="8">
    <location>
        <begin position="34"/>
        <end position="54"/>
    </location>
</feature>
<evidence type="ECO:0000256" key="2">
    <source>
        <dbReference type="ARBA" id="ARBA00005992"/>
    </source>
</evidence>
<evidence type="ECO:0000256" key="5">
    <source>
        <dbReference type="ARBA" id="ARBA00022984"/>
    </source>
</evidence>
<proteinExistence type="inferred from homology"/>
<dbReference type="SUPFAM" id="SSF141523">
    <property type="entry name" value="L,D-transpeptidase catalytic domain-like"/>
    <property type="match status" value="1"/>
</dbReference>
<organism evidence="11 12">
    <name type="scientific">Luteolibacter rhizosphaerae</name>
    <dbReference type="NCBI Taxonomy" id="2989719"/>
    <lineage>
        <taxon>Bacteria</taxon>
        <taxon>Pseudomonadati</taxon>
        <taxon>Verrucomicrobiota</taxon>
        <taxon>Verrucomicrobiia</taxon>
        <taxon>Verrucomicrobiales</taxon>
        <taxon>Verrucomicrobiaceae</taxon>
        <taxon>Luteolibacter</taxon>
    </lineage>
</organism>
<evidence type="ECO:0000256" key="6">
    <source>
        <dbReference type="ARBA" id="ARBA00023316"/>
    </source>
</evidence>
<evidence type="ECO:0000256" key="9">
    <source>
        <dbReference type="SAM" id="SignalP"/>
    </source>
</evidence>
<evidence type="ECO:0000313" key="12">
    <source>
        <dbReference type="Proteomes" id="UP001165653"/>
    </source>
</evidence>
<dbReference type="InterPro" id="IPR038063">
    <property type="entry name" value="Transpep_catalytic_dom"/>
</dbReference>
<keyword evidence="3" id="KW-0808">Transferase</keyword>
<evidence type="ECO:0000256" key="4">
    <source>
        <dbReference type="ARBA" id="ARBA00022960"/>
    </source>
</evidence>
<accession>A0ABT3G1Y2</accession>
<protein>
    <submittedName>
        <fullName evidence="11">L,D-transpeptidase family protein</fullName>
    </submittedName>
</protein>
<dbReference type="PANTHER" id="PTHR30582">
    <property type="entry name" value="L,D-TRANSPEPTIDASE"/>
    <property type="match status" value="1"/>
</dbReference>
<dbReference type="PROSITE" id="PS52029">
    <property type="entry name" value="LD_TPASE"/>
    <property type="match status" value="1"/>
</dbReference>
<dbReference type="InterPro" id="IPR050979">
    <property type="entry name" value="LD-transpeptidase"/>
</dbReference>
<feature type="signal peptide" evidence="9">
    <location>
        <begin position="1"/>
        <end position="19"/>
    </location>
</feature>
<evidence type="ECO:0000256" key="3">
    <source>
        <dbReference type="ARBA" id="ARBA00022679"/>
    </source>
</evidence>
<comment type="caution">
    <text evidence="11">The sequence shown here is derived from an EMBL/GenBank/DDBJ whole genome shotgun (WGS) entry which is preliminary data.</text>
</comment>
<keyword evidence="6 7" id="KW-0961">Cell wall biogenesis/degradation</keyword>
<evidence type="ECO:0000256" key="1">
    <source>
        <dbReference type="ARBA" id="ARBA00004752"/>
    </source>
</evidence>
<evidence type="ECO:0000256" key="7">
    <source>
        <dbReference type="PROSITE-ProRule" id="PRU01373"/>
    </source>
</evidence>
<keyword evidence="12" id="KW-1185">Reference proteome</keyword>
<evidence type="ECO:0000256" key="8">
    <source>
        <dbReference type="SAM" id="MobiDB-lite"/>
    </source>
</evidence>
<dbReference type="Gene3D" id="2.40.440.10">
    <property type="entry name" value="L,D-transpeptidase catalytic domain-like"/>
    <property type="match status" value="1"/>
</dbReference>
<evidence type="ECO:0000313" key="11">
    <source>
        <dbReference type="EMBL" id="MCW1913840.1"/>
    </source>
</evidence>
<keyword evidence="4 7" id="KW-0133">Cell shape</keyword>
<dbReference type="InterPro" id="IPR005490">
    <property type="entry name" value="LD_TPept_cat_dom"/>
</dbReference>
<dbReference type="PROSITE" id="PS51257">
    <property type="entry name" value="PROKAR_LIPOPROTEIN"/>
    <property type="match status" value="1"/>
</dbReference>
<dbReference type="Proteomes" id="UP001165653">
    <property type="component" value="Unassembled WGS sequence"/>
</dbReference>
<gene>
    <name evidence="11" type="ORF">OJ996_09650</name>
</gene>
<comment type="pathway">
    <text evidence="1 7">Cell wall biogenesis; peptidoglycan biosynthesis.</text>
</comment>
<dbReference type="CDD" id="cd16913">
    <property type="entry name" value="YkuD_like"/>
    <property type="match status" value="1"/>
</dbReference>
<feature type="domain" description="L,D-TPase catalytic" evidence="10">
    <location>
        <begin position="266"/>
        <end position="401"/>
    </location>
</feature>
<reference evidence="11" key="1">
    <citation type="submission" date="2022-10" db="EMBL/GenBank/DDBJ databases">
        <title>Luteolibacter sp. GHJ8, whole genome shotgun sequencing project.</title>
        <authorList>
            <person name="Zhao G."/>
            <person name="Shen L."/>
        </authorList>
    </citation>
    <scope>NUCLEOTIDE SEQUENCE</scope>
    <source>
        <strain evidence="11">GHJ8</strain>
    </source>
</reference>
<feature type="chain" id="PRO_5046821526" evidence="9">
    <location>
        <begin position="20"/>
        <end position="401"/>
    </location>
</feature>